<accession>A0A9N9HGV7</accession>
<proteinExistence type="predicted"/>
<dbReference type="InterPro" id="IPR012337">
    <property type="entry name" value="RNaseH-like_sf"/>
</dbReference>
<dbReference type="OrthoDB" id="2447089at2759"/>
<sequence length="296" mass="34686">ILEQEPQVFSHANAVKNLINNRQFWIDVEQLRNILGSAKRAVKNVEFRTTILADIFVELAKMAIAIQKTSALFNSQFRCDCIAIYNKRWKEFDTDLYLLVFFLHPTYRGEFFEASIYKNHVLKKALEIWKQIGGGRTSADFLKVQMSLYKNQESPFDDMFNSSINTIYNWWLSVDLKKNEDHIKTLVIRIHTIVPHNATCEQVFSVLSWYLEKRRNNIHIKQLETMAQMHSFLIENAKSELNFVNSNLDQNEFLSIFNQIAFAMQEGNDLFNEEDSFSFQEESIEEISEDSAIDLI</sequence>
<name>A0A9N9HGV7_9GLOM</name>
<reference evidence="1" key="1">
    <citation type="submission" date="2021-06" db="EMBL/GenBank/DDBJ databases">
        <authorList>
            <person name="Kallberg Y."/>
            <person name="Tangrot J."/>
            <person name="Rosling A."/>
        </authorList>
    </citation>
    <scope>NUCLEOTIDE SEQUENCE</scope>
    <source>
        <strain evidence="1">MT106</strain>
    </source>
</reference>
<organism evidence="1 2">
    <name type="scientific">Ambispora gerdemannii</name>
    <dbReference type="NCBI Taxonomy" id="144530"/>
    <lineage>
        <taxon>Eukaryota</taxon>
        <taxon>Fungi</taxon>
        <taxon>Fungi incertae sedis</taxon>
        <taxon>Mucoromycota</taxon>
        <taxon>Glomeromycotina</taxon>
        <taxon>Glomeromycetes</taxon>
        <taxon>Archaeosporales</taxon>
        <taxon>Ambisporaceae</taxon>
        <taxon>Ambispora</taxon>
    </lineage>
</organism>
<evidence type="ECO:0000313" key="1">
    <source>
        <dbReference type="EMBL" id="CAG8679679.1"/>
    </source>
</evidence>
<protein>
    <submittedName>
        <fullName evidence="1">9313_t:CDS:1</fullName>
    </submittedName>
</protein>
<evidence type="ECO:0000313" key="2">
    <source>
        <dbReference type="Proteomes" id="UP000789831"/>
    </source>
</evidence>
<feature type="non-terminal residue" evidence="1">
    <location>
        <position position="1"/>
    </location>
</feature>
<gene>
    <name evidence="1" type="ORF">AGERDE_LOCUS12616</name>
</gene>
<dbReference type="AlphaFoldDB" id="A0A9N9HGV7"/>
<comment type="caution">
    <text evidence="1">The sequence shown here is derived from an EMBL/GenBank/DDBJ whole genome shotgun (WGS) entry which is preliminary data.</text>
</comment>
<dbReference type="SUPFAM" id="SSF53098">
    <property type="entry name" value="Ribonuclease H-like"/>
    <property type="match status" value="1"/>
</dbReference>
<keyword evidence="2" id="KW-1185">Reference proteome</keyword>
<dbReference type="EMBL" id="CAJVPL010009930">
    <property type="protein sequence ID" value="CAG8679679.1"/>
    <property type="molecule type" value="Genomic_DNA"/>
</dbReference>
<dbReference type="Proteomes" id="UP000789831">
    <property type="component" value="Unassembled WGS sequence"/>
</dbReference>
<feature type="non-terminal residue" evidence="1">
    <location>
        <position position="296"/>
    </location>
</feature>